<dbReference type="InParanoid" id="A0A0Q3FVP4"/>
<feature type="region of interest" description="Disordered" evidence="1">
    <location>
        <begin position="62"/>
        <end position="101"/>
    </location>
</feature>
<name>A0A0Q3FVP4_BRADI</name>
<keyword evidence="4" id="KW-1185">Reference proteome</keyword>
<reference evidence="2 3" key="1">
    <citation type="journal article" date="2010" name="Nature">
        <title>Genome sequencing and analysis of the model grass Brachypodium distachyon.</title>
        <authorList>
            <consortium name="International Brachypodium Initiative"/>
        </authorList>
    </citation>
    <scope>NUCLEOTIDE SEQUENCE [LARGE SCALE GENOMIC DNA]</scope>
    <source>
        <strain evidence="2 3">Bd21</strain>
    </source>
</reference>
<sequence>MSGTAQASEKHILSCRRCFCPLDSVSGTCRTRERETRDTRELRSCSSQVWIEKTLASAHRFSASDCFPPSPPPDPRASSHGGRAGPRTEPRGTAGSGSLHLAKRKQGLWRRGCSATPRCRSTSCKLRDGLAAVPATSDVPAGAAAVPTWLQLPRAPSSVAIPRSLPNVCAMDGWAGSFSSDPTCTCSTSSACSSGPTSAATTTTAGAAEESGAETATAATTTPATAEGENGSDQSFLGERTV</sequence>
<evidence type="ECO:0000313" key="3">
    <source>
        <dbReference type="EnsemblPlants" id="KQK03488"/>
    </source>
</evidence>
<reference evidence="2" key="2">
    <citation type="submission" date="2017-06" db="EMBL/GenBank/DDBJ databases">
        <title>WGS assembly of Brachypodium distachyon.</title>
        <authorList>
            <consortium name="The International Brachypodium Initiative"/>
            <person name="Lucas S."/>
            <person name="Harmon-Smith M."/>
            <person name="Lail K."/>
            <person name="Tice H."/>
            <person name="Grimwood J."/>
            <person name="Bruce D."/>
            <person name="Barry K."/>
            <person name="Shu S."/>
            <person name="Lindquist E."/>
            <person name="Wang M."/>
            <person name="Pitluck S."/>
            <person name="Vogel J.P."/>
            <person name="Garvin D.F."/>
            <person name="Mockler T.C."/>
            <person name="Schmutz J."/>
            <person name="Rokhsar D."/>
            <person name="Bevan M.W."/>
        </authorList>
    </citation>
    <scope>NUCLEOTIDE SEQUENCE</scope>
    <source>
        <strain evidence="2">Bd21</strain>
    </source>
</reference>
<dbReference type="EnsemblPlants" id="KQK03488">
    <property type="protein sequence ID" value="KQK03488"/>
    <property type="gene ID" value="BRADI_2g08174v3"/>
</dbReference>
<reference evidence="3" key="3">
    <citation type="submission" date="2018-08" db="UniProtKB">
        <authorList>
            <consortium name="EnsemblPlants"/>
        </authorList>
    </citation>
    <scope>IDENTIFICATION</scope>
    <source>
        <strain evidence="3">cv. Bd21</strain>
    </source>
</reference>
<protein>
    <submittedName>
        <fullName evidence="2 3">Uncharacterized protein</fullName>
    </submittedName>
</protein>
<feature type="compositionally biased region" description="Low complexity" evidence="1">
    <location>
        <begin position="189"/>
        <end position="226"/>
    </location>
</feature>
<evidence type="ECO:0000256" key="1">
    <source>
        <dbReference type="SAM" id="MobiDB-lite"/>
    </source>
</evidence>
<proteinExistence type="predicted"/>
<dbReference type="Gramene" id="KQK03488">
    <property type="protein sequence ID" value="KQK03488"/>
    <property type="gene ID" value="BRADI_2g08174v3"/>
</dbReference>
<dbReference type="Proteomes" id="UP000008810">
    <property type="component" value="Chromosome 2"/>
</dbReference>
<evidence type="ECO:0000313" key="4">
    <source>
        <dbReference type="Proteomes" id="UP000008810"/>
    </source>
</evidence>
<evidence type="ECO:0000313" key="2">
    <source>
        <dbReference type="EMBL" id="KQK03488.2"/>
    </source>
</evidence>
<dbReference type="EMBL" id="CM000881">
    <property type="protein sequence ID" value="KQK03488.2"/>
    <property type="molecule type" value="Genomic_DNA"/>
</dbReference>
<accession>A0A0Q3FVP4</accession>
<feature type="region of interest" description="Disordered" evidence="1">
    <location>
        <begin position="189"/>
        <end position="242"/>
    </location>
</feature>
<organism evidence="2">
    <name type="scientific">Brachypodium distachyon</name>
    <name type="common">Purple false brome</name>
    <name type="synonym">Trachynia distachya</name>
    <dbReference type="NCBI Taxonomy" id="15368"/>
    <lineage>
        <taxon>Eukaryota</taxon>
        <taxon>Viridiplantae</taxon>
        <taxon>Streptophyta</taxon>
        <taxon>Embryophyta</taxon>
        <taxon>Tracheophyta</taxon>
        <taxon>Spermatophyta</taxon>
        <taxon>Magnoliopsida</taxon>
        <taxon>Liliopsida</taxon>
        <taxon>Poales</taxon>
        <taxon>Poaceae</taxon>
        <taxon>BOP clade</taxon>
        <taxon>Pooideae</taxon>
        <taxon>Stipodae</taxon>
        <taxon>Brachypodieae</taxon>
        <taxon>Brachypodium</taxon>
    </lineage>
</organism>
<gene>
    <name evidence="2" type="ORF">BRADI_2g08174v3</name>
</gene>
<dbReference type="AlphaFoldDB" id="A0A0Q3FVP4"/>